<name>A0AAV2NDQ6_9HYME</name>
<keyword evidence="2" id="KW-1185">Reference proteome</keyword>
<dbReference type="Proteomes" id="UP001497644">
    <property type="component" value="Chromosome 13"/>
</dbReference>
<gene>
    <name evidence="1" type="ORF">LPLAT_LOCUS4045</name>
</gene>
<organism evidence="1 2">
    <name type="scientific">Lasius platythorax</name>
    <dbReference type="NCBI Taxonomy" id="488582"/>
    <lineage>
        <taxon>Eukaryota</taxon>
        <taxon>Metazoa</taxon>
        <taxon>Ecdysozoa</taxon>
        <taxon>Arthropoda</taxon>
        <taxon>Hexapoda</taxon>
        <taxon>Insecta</taxon>
        <taxon>Pterygota</taxon>
        <taxon>Neoptera</taxon>
        <taxon>Endopterygota</taxon>
        <taxon>Hymenoptera</taxon>
        <taxon>Apocrita</taxon>
        <taxon>Aculeata</taxon>
        <taxon>Formicoidea</taxon>
        <taxon>Formicidae</taxon>
        <taxon>Formicinae</taxon>
        <taxon>Lasius</taxon>
        <taxon>Lasius</taxon>
    </lineage>
</organism>
<evidence type="ECO:0000313" key="1">
    <source>
        <dbReference type="EMBL" id="CAL1678159.1"/>
    </source>
</evidence>
<reference evidence="1" key="1">
    <citation type="submission" date="2024-04" db="EMBL/GenBank/DDBJ databases">
        <authorList>
            <consortium name="Molecular Ecology Group"/>
        </authorList>
    </citation>
    <scope>NUCLEOTIDE SEQUENCE</scope>
</reference>
<protein>
    <submittedName>
        <fullName evidence="1">Uncharacterized protein</fullName>
    </submittedName>
</protein>
<dbReference type="AlphaFoldDB" id="A0AAV2NDQ6"/>
<proteinExistence type="predicted"/>
<dbReference type="EMBL" id="OZ034836">
    <property type="protein sequence ID" value="CAL1678159.1"/>
    <property type="molecule type" value="Genomic_DNA"/>
</dbReference>
<evidence type="ECO:0000313" key="2">
    <source>
        <dbReference type="Proteomes" id="UP001497644"/>
    </source>
</evidence>
<sequence length="75" mass="8198">MILSMPTSPSETALVIVIPSDLVQLLAIGNSVQSSDAEDTEGKGQENVRTTKYVNTRQVAVVENVKTFKEQYSIK</sequence>
<accession>A0AAV2NDQ6</accession>